<evidence type="ECO:0000313" key="3">
    <source>
        <dbReference type="Proteomes" id="UP001365781"/>
    </source>
</evidence>
<dbReference type="PANTHER" id="PTHR33121">
    <property type="entry name" value="CYCLIC DI-GMP PHOSPHODIESTERASE PDEF"/>
    <property type="match status" value="1"/>
</dbReference>
<feature type="domain" description="EAL" evidence="1">
    <location>
        <begin position="1"/>
        <end position="88"/>
    </location>
</feature>
<proteinExistence type="predicted"/>
<keyword evidence="3" id="KW-1185">Reference proteome</keyword>
<reference evidence="2 3" key="1">
    <citation type="submission" date="2024-03" db="EMBL/GenBank/DDBJ databases">
        <title>First Report of Pectobacterium brasiliscabiei causing potato scab in china.</title>
        <authorList>
            <person name="Handique U."/>
        </authorList>
    </citation>
    <scope>NUCLEOTIDE SEQUENCE [LARGE SCALE GENOMIC DNA]</scope>
    <source>
        <strain evidence="2 3">ZRIMU1503</strain>
    </source>
</reference>
<feature type="non-terminal residue" evidence="2">
    <location>
        <position position="88"/>
    </location>
</feature>
<dbReference type="PROSITE" id="PS50883">
    <property type="entry name" value="EAL"/>
    <property type="match status" value="1"/>
</dbReference>
<dbReference type="Gene3D" id="3.20.20.450">
    <property type="entry name" value="EAL domain"/>
    <property type="match status" value="1"/>
</dbReference>
<accession>A0ABU8GXC1</accession>
<dbReference type="Proteomes" id="UP001365781">
    <property type="component" value="Unassembled WGS sequence"/>
</dbReference>
<dbReference type="EMBL" id="JBBAYM010000254">
    <property type="protein sequence ID" value="MEI5617139.1"/>
    <property type="molecule type" value="Genomic_DNA"/>
</dbReference>
<protein>
    <submittedName>
        <fullName evidence="2">EAL domain-containing protein</fullName>
    </submittedName>
</protein>
<dbReference type="InterPro" id="IPR050706">
    <property type="entry name" value="Cyclic-di-GMP_PDE-like"/>
</dbReference>
<evidence type="ECO:0000259" key="1">
    <source>
        <dbReference type="PROSITE" id="PS50883"/>
    </source>
</evidence>
<organism evidence="2 3">
    <name type="scientific">Streptomyces brasiliscabiei</name>
    <dbReference type="NCBI Taxonomy" id="2736302"/>
    <lineage>
        <taxon>Bacteria</taxon>
        <taxon>Bacillati</taxon>
        <taxon>Actinomycetota</taxon>
        <taxon>Actinomycetes</taxon>
        <taxon>Kitasatosporales</taxon>
        <taxon>Streptomycetaceae</taxon>
        <taxon>Streptomyces</taxon>
    </lineage>
</organism>
<comment type="caution">
    <text evidence="2">The sequence shown here is derived from an EMBL/GenBank/DDBJ whole genome shotgun (WGS) entry which is preliminary data.</text>
</comment>
<dbReference type="SUPFAM" id="SSF141868">
    <property type="entry name" value="EAL domain-like"/>
    <property type="match status" value="1"/>
</dbReference>
<dbReference type="InterPro" id="IPR035919">
    <property type="entry name" value="EAL_sf"/>
</dbReference>
<gene>
    <name evidence="2" type="ORF">WB403_49470</name>
</gene>
<dbReference type="PANTHER" id="PTHR33121:SF71">
    <property type="entry name" value="OXYGEN SENSOR PROTEIN DOSP"/>
    <property type="match status" value="1"/>
</dbReference>
<dbReference type="InterPro" id="IPR001633">
    <property type="entry name" value="EAL_dom"/>
</dbReference>
<evidence type="ECO:0000313" key="2">
    <source>
        <dbReference type="EMBL" id="MEI5617139.1"/>
    </source>
</evidence>
<dbReference type="Pfam" id="PF00563">
    <property type="entry name" value="EAL"/>
    <property type="match status" value="1"/>
</dbReference>
<sequence>MSPELFVNLAERMGVVSQLTDLMLSKAVTQLAEWSSMLGHHRLQVAVNVSALELSDPTLPSRVASVLSRHAIRSDQVVLEVTESAVMQ</sequence>
<name>A0ABU8GXC1_9ACTN</name>
<dbReference type="RefSeq" id="WP_336559045.1">
    <property type="nucleotide sequence ID" value="NZ_JBBAYM010000254.1"/>
</dbReference>